<feature type="compositionally biased region" description="Acidic residues" evidence="1">
    <location>
        <begin position="204"/>
        <end position="215"/>
    </location>
</feature>
<evidence type="ECO:0000313" key="4">
    <source>
        <dbReference type="Proteomes" id="UP001187192"/>
    </source>
</evidence>
<keyword evidence="2" id="KW-1133">Transmembrane helix</keyword>
<feature type="region of interest" description="Disordered" evidence="1">
    <location>
        <begin position="108"/>
        <end position="143"/>
    </location>
</feature>
<evidence type="ECO:0000256" key="2">
    <source>
        <dbReference type="SAM" id="Phobius"/>
    </source>
</evidence>
<name>A0AA88EBI9_FICCA</name>
<keyword evidence="2" id="KW-0812">Transmembrane</keyword>
<dbReference type="EMBL" id="BTGU01010149">
    <property type="protein sequence ID" value="GMN71687.1"/>
    <property type="molecule type" value="Genomic_DNA"/>
</dbReference>
<comment type="caution">
    <text evidence="3">The sequence shown here is derived from an EMBL/GenBank/DDBJ whole genome shotgun (WGS) entry which is preliminary data.</text>
</comment>
<gene>
    <name evidence="3" type="ORF">TIFTF001_051868</name>
</gene>
<feature type="compositionally biased region" description="Pro residues" evidence="1">
    <location>
        <begin position="192"/>
        <end position="203"/>
    </location>
</feature>
<feature type="compositionally biased region" description="Polar residues" evidence="1">
    <location>
        <begin position="112"/>
        <end position="134"/>
    </location>
</feature>
<accession>A0AA88EBI9</accession>
<dbReference type="Proteomes" id="UP001187192">
    <property type="component" value="Unassembled WGS sequence"/>
</dbReference>
<keyword evidence="2" id="KW-0472">Membrane</keyword>
<feature type="transmembrane region" description="Helical" evidence="2">
    <location>
        <begin position="152"/>
        <end position="178"/>
    </location>
</feature>
<dbReference type="AlphaFoldDB" id="A0AA88EBI9"/>
<evidence type="ECO:0000313" key="3">
    <source>
        <dbReference type="EMBL" id="GMN71687.1"/>
    </source>
</evidence>
<feature type="region of interest" description="Disordered" evidence="1">
    <location>
        <begin position="192"/>
        <end position="215"/>
    </location>
</feature>
<protein>
    <submittedName>
        <fullName evidence="3">Uncharacterized protein</fullName>
    </submittedName>
</protein>
<sequence>MHRYGFNTLYMKWSYHGEVKVFQSNENVVREPMDEMLAVLHDVDGVNEDDEPKLGGADNEEYIKAHPLPSLPLEALKNKQYWGRCFDRKRRRQIQRTATIISGKACMAGPHTHTTTIRSSRGGHSSTSPRSTSKAYDRSSPHTFAEDRPRHFFIPGILVGMLVVIATSAKVSILDLIVWRFAPIIPPKDLVPPHPLINPPPPQADDDDEAADLGD</sequence>
<keyword evidence="4" id="KW-1185">Reference proteome</keyword>
<organism evidence="3 4">
    <name type="scientific">Ficus carica</name>
    <name type="common">Common fig</name>
    <dbReference type="NCBI Taxonomy" id="3494"/>
    <lineage>
        <taxon>Eukaryota</taxon>
        <taxon>Viridiplantae</taxon>
        <taxon>Streptophyta</taxon>
        <taxon>Embryophyta</taxon>
        <taxon>Tracheophyta</taxon>
        <taxon>Spermatophyta</taxon>
        <taxon>Magnoliopsida</taxon>
        <taxon>eudicotyledons</taxon>
        <taxon>Gunneridae</taxon>
        <taxon>Pentapetalae</taxon>
        <taxon>rosids</taxon>
        <taxon>fabids</taxon>
        <taxon>Rosales</taxon>
        <taxon>Moraceae</taxon>
        <taxon>Ficeae</taxon>
        <taxon>Ficus</taxon>
    </lineage>
</organism>
<reference evidence="3" key="1">
    <citation type="submission" date="2023-07" db="EMBL/GenBank/DDBJ databases">
        <title>draft genome sequence of fig (Ficus carica).</title>
        <authorList>
            <person name="Takahashi T."/>
            <person name="Nishimura K."/>
        </authorList>
    </citation>
    <scope>NUCLEOTIDE SEQUENCE</scope>
</reference>
<evidence type="ECO:0000256" key="1">
    <source>
        <dbReference type="SAM" id="MobiDB-lite"/>
    </source>
</evidence>
<proteinExistence type="predicted"/>